<dbReference type="Pfam" id="PF05656">
    <property type="entry name" value="DUF805"/>
    <property type="match status" value="1"/>
</dbReference>
<gene>
    <name evidence="2" type="ORF">F2P44_17995</name>
</gene>
<keyword evidence="3" id="KW-1185">Reference proteome</keyword>
<dbReference type="InterPro" id="IPR008523">
    <property type="entry name" value="DUF805"/>
</dbReference>
<feature type="transmembrane region" description="Helical" evidence="1">
    <location>
        <begin position="381"/>
        <end position="403"/>
    </location>
</feature>
<dbReference type="Proteomes" id="UP000621455">
    <property type="component" value="Unassembled WGS sequence"/>
</dbReference>
<proteinExistence type="predicted"/>
<evidence type="ECO:0000313" key="2">
    <source>
        <dbReference type="EMBL" id="NHZ81151.1"/>
    </source>
</evidence>
<evidence type="ECO:0000256" key="1">
    <source>
        <dbReference type="SAM" id="Phobius"/>
    </source>
</evidence>
<evidence type="ECO:0000313" key="3">
    <source>
        <dbReference type="Proteomes" id="UP000621455"/>
    </source>
</evidence>
<keyword evidence="1" id="KW-0472">Membrane</keyword>
<accession>A0ABX0N6X4</accession>
<name>A0ABX0N6X4_9BURK</name>
<organism evidence="2 3">
    <name type="scientific">Massilia frigida</name>
    <dbReference type="NCBI Taxonomy" id="2609281"/>
    <lineage>
        <taxon>Bacteria</taxon>
        <taxon>Pseudomonadati</taxon>
        <taxon>Pseudomonadota</taxon>
        <taxon>Betaproteobacteria</taxon>
        <taxon>Burkholderiales</taxon>
        <taxon>Oxalobacteraceae</taxon>
        <taxon>Telluria group</taxon>
        <taxon>Massilia</taxon>
    </lineage>
</organism>
<protein>
    <submittedName>
        <fullName evidence="2">DUF805 domain-containing protein</fullName>
    </submittedName>
</protein>
<feature type="transmembrane region" description="Helical" evidence="1">
    <location>
        <begin position="437"/>
        <end position="455"/>
    </location>
</feature>
<comment type="caution">
    <text evidence="2">The sequence shown here is derived from an EMBL/GenBank/DDBJ whole genome shotgun (WGS) entry which is preliminary data.</text>
</comment>
<dbReference type="RefSeq" id="WP_167088476.1">
    <property type="nucleotide sequence ID" value="NZ_WHJG01000018.1"/>
</dbReference>
<feature type="transmembrane region" description="Helical" evidence="1">
    <location>
        <begin position="354"/>
        <end position="374"/>
    </location>
</feature>
<feature type="transmembrane region" description="Helical" evidence="1">
    <location>
        <begin position="415"/>
        <end position="430"/>
    </location>
</feature>
<keyword evidence="1" id="KW-1133">Transmembrane helix</keyword>
<feature type="transmembrane region" description="Helical" evidence="1">
    <location>
        <begin position="475"/>
        <end position="493"/>
    </location>
</feature>
<sequence>MSQDFEQVLSAAQANGLLNPAWKKFVHTKFFVPVVRPPGSDAANISLHLSDTAGATGQSILISEVRERVERHHGSAIDSLSGADVVRMLHAEAGILVALSDRSFAIARDRVEWLRKGIEASLARAAAAARDSAATLAPAPVVPAQPAPAAVRQQAGAPLDIAALKPRNVTIAGIGLAFFVPADWRQSSMPRGLRFHADSSGSVLEASGLRRPDVSLNQWVGMRLALVRHEMRYLKQDGEPYDIDGAEWGDRVKGKAIEFTGTFPGDESESRYLVACIRIDGTVCAITIRAPVAAFEQNRALYQWFLSRVDIVAAPAGVYGTPASTGGSAAASQQQDAPGVFGLSMEGRIGRLRALAYALPVFLPLILIAVLAPVIAPKGQFAAFAAILAGAVIAMFFCVRLMVLRLHDVNISGKWLFWFILAIALGAAAGQKNFVSVASAIFWFGSMMIYCVIAGTGGDNDFGEVPGPDSNVIKFWAGLFIVLQIIGMGRAAIVQGGRYRQVPNPFHDLSRTTPVDPNVYFWVSPDRELLIDFPGEPKKVPIPPALRARLGGANAQQSVAMAEGREYTVQIIDFGAAAPDVGKVLQILQDAAAGTDGELVSRETGWDSDRHQRGSVKVRLPGGMMRSLSFGLAGSKAYVATAFYKDDPASRVRVEEFFSSFRMPRRPAIVR</sequence>
<keyword evidence="1" id="KW-0812">Transmembrane</keyword>
<dbReference type="EMBL" id="WHJG01000018">
    <property type="protein sequence ID" value="NHZ81151.1"/>
    <property type="molecule type" value="Genomic_DNA"/>
</dbReference>
<reference evidence="2 3" key="1">
    <citation type="submission" date="2019-10" db="EMBL/GenBank/DDBJ databases">
        <title>Taxonomy of Antarctic Massilia spp.: description of Massilia rubra sp. nov., Massilia aquatica sp. nov., Massilia mucilaginosa sp. nov., Massilia frigida sp. nov. isolated from streams, lakes and regoliths.</title>
        <authorList>
            <person name="Holochova P."/>
            <person name="Sedlacek I."/>
            <person name="Kralova S."/>
            <person name="Maslanova I."/>
            <person name="Busse H.-J."/>
            <person name="Stankova E."/>
            <person name="Vrbovska V."/>
            <person name="Kovarovic V."/>
            <person name="Bartak M."/>
            <person name="Svec P."/>
            <person name="Pantucek R."/>
        </authorList>
    </citation>
    <scope>NUCLEOTIDE SEQUENCE [LARGE SCALE GENOMIC DNA]</scope>
    <source>
        <strain evidence="2 3">CCM 8695</strain>
    </source>
</reference>